<gene>
    <name evidence="2" type="ordered locus">AMIS_52970</name>
</gene>
<dbReference type="KEGG" id="ams:AMIS_52970"/>
<evidence type="ECO:0000313" key="3">
    <source>
        <dbReference type="Proteomes" id="UP000007882"/>
    </source>
</evidence>
<dbReference type="HOGENOM" id="CLU_1709356_0_0_11"/>
<keyword evidence="3" id="KW-1185">Reference proteome</keyword>
<evidence type="ECO:0000256" key="1">
    <source>
        <dbReference type="SAM" id="MobiDB-lite"/>
    </source>
</evidence>
<organism evidence="2 3">
    <name type="scientific">Actinoplanes missouriensis (strain ATCC 14538 / DSM 43046 / CBS 188.64 / JCM 3121 / NBRC 102363 / NCIMB 12654 / NRRL B-3342 / UNCC 431)</name>
    <dbReference type="NCBI Taxonomy" id="512565"/>
    <lineage>
        <taxon>Bacteria</taxon>
        <taxon>Bacillati</taxon>
        <taxon>Actinomycetota</taxon>
        <taxon>Actinomycetes</taxon>
        <taxon>Micromonosporales</taxon>
        <taxon>Micromonosporaceae</taxon>
        <taxon>Actinoplanes</taxon>
    </lineage>
</organism>
<proteinExistence type="predicted"/>
<reference evidence="2 3" key="1">
    <citation type="submission" date="2012-02" db="EMBL/GenBank/DDBJ databases">
        <title>Complete genome sequence of Actinoplanes missouriensis 431 (= NBRC 102363).</title>
        <authorList>
            <person name="Ohnishi Y."/>
            <person name="Ishikawa J."/>
            <person name="Sekine M."/>
            <person name="Hosoyama A."/>
            <person name="Harada T."/>
            <person name="Narita H."/>
            <person name="Hata T."/>
            <person name="Konno Y."/>
            <person name="Tutikane K."/>
            <person name="Fujita N."/>
            <person name="Horinouchi S."/>
            <person name="Hayakawa M."/>
        </authorList>
    </citation>
    <scope>NUCLEOTIDE SEQUENCE [LARGE SCALE GENOMIC DNA]</scope>
    <source>
        <strain evidence="3">ATCC 14538 / DSM 43046 / CBS 188.64 / JCM 3121 / NBRC 102363 / NCIMB 12654 / NRRL B-3342 / UNCC 431</strain>
    </source>
</reference>
<protein>
    <submittedName>
        <fullName evidence="2">Uncharacterized protein</fullName>
    </submittedName>
</protein>
<dbReference type="PATRIC" id="fig|512565.3.peg.5291"/>
<dbReference type="EMBL" id="AP012319">
    <property type="protein sequence ID" value="BAL90517.1"/>
    <property type="molecule type" value="Genomic_DNA"/>
</dbReference>
<dbReference type="Proteomes" id="UP000007882">
    <property type="component" value="Chromosome"/>
</dbReference>
<feature type="compositionally biased region" description="Basic and acidic residues" evidence="1">
    <location>
        <begin position="144"/>
        <end position="153"/>
    </location>
</feature>
<sequence>MPGLRLARLRALPALRGVSGTPTGRVSARGLFKQHRQQLPRCPLAPMAGAGFRTGARDRITVDRGLGMLAAAAIGAAATTPGSDARQRRPAATPGGDARRRRPAATPGNVAADMAHRLPTALRLEHPSGWVGVTPAPRSGHPPALDRVRTGTT</sequence>
<dbReference type="STRING" id="512565.AMIS_52970"/>
<feature type="region of interest" description="Disordered" evidence="1">
    <location>
        <begin position="129"/>
        <end position="153"/>
    </location>
</feature>
<evidence type="ECO:0000313" key="2">
    <source>
        <dbReference type="EMBL" id="BAL90517.1"/>
    </source>
</evidence>
<feature type="region of interest" description="Disordered" evidence="1">
    <location>
        <begin position="77"/>
        <end position="111"/>
    </location>
</feature>
<dbReference type="AlphaFoldDB" id="I0HBY0"/>
<name>I0HBY0_ACTM4</name>
<accession>I0HBY0</accession>